<name>A0A5B7HIR9_PORTR</name>
<accession>A0A5B7HIR9</accession>
<sequence>MSLLSPMEVVEKGEKEEEEEEEEEEERRMDFASCQYQKMTDGEDRGKEVGYCLLGRRNRERKLER</sequence>
<evidence type="ECO:0000313" key="3">
    <source>
        <dbReference type="Proteomes" id="UP000324222"/>
    </source>
</evidence>
<evidence type="ECO:0000313" key="2">
    <source>
        <dbReference type="EMBL" id="MPC70093.1"/>
    </source>
</evidence>
<dbReference type="Proteomes" id="UP000324222">
    <property type="component" value="Unassembled WGS sequence"/>
</dbReference>
<protein>
    <submittedName>
        <fullName evidence="2">Uncharacterized protein</fullName>
    </submittedName>
</protein>
<reference evidence="2 3" key="1">
    <citation type="submission" date="2019-05" db="EMBL/GenBank/DDBJ databases">
        <title>Another draft genome of Portunus trituberculatus and its Hox gene families provides insights of decapod evolution.</title>
        <authorList>
            <person name="Jeong J.-H."/>
            <person name="Song I."/>
            <person name="Kim S."/>
            <person name="Choi T."/>
            <person name="Kim D."/>
            <person name="Ryu S."/>
            <person name="Kim W."/>
        </authorList>
    </citation>
    <scope>NUCLEOTIDE SEQUENCE [LARGE SCALE GENOMIC DNA]</scope>
    <source>
        <tissue evidence="2">Muscle</tissue>
    </source>
</reference>
<proteinExistence type="predicted"/>
<evidence type="ECO:0000256" key="1">
    <source>
        <dbReference type="SAM" id="MobiDB-lite"/>
    </source>
</evidence>
<comment type="caution">
    <text evidence="2">The sequence shown here is derived from an EMBL/GenBank/DDBJ whole genome shotgun (WGS) entry which is preliminary data.</text>
</comment>
<dbReference type="EMBL" id="VSRR010030509">
    <property type="protein sequence ID" value="MPC70093.1"/>
    <property type="molecule type" value="Genomic_DNA"/>
</dbReference>
<feature type="compositionally biased region" description="Acidic residues" evidence="1">
    <location>
        <begin position="16"/>
        <end position="25"/>
    </location>
</feature>
<dbReference type="AlphaFoldDB" id="A0A5B7HIR9"/>
<feature type="region of interest" description="Disordered" evidence="1">
    <location>
        <begin position="1"/>
        <end position="30"/>
    </location>
</feature>
<keyword evidence="3" id="KW-1185">Reference proteome</keyword>
<gene>
    <name evidence="2" type="ORF">E2C01_064331</name>
</gene>
<organism evidence="2 3">
    <name type="scientific">Portunus trituberculatus</name>
    <name type="common">Swimming crab</name>
    <name type="synonym">Neptunus trituberculatus</name>
    <dbReference type="NCBI Taxonomy" id="210409"/>
    <lineage>
        <taxon>Eukaryota</taxon>
        <taxon>Metazoa</taxon>
        <taxon>Ecdysozoa</taxon>
        <taxon>Arthropoda</taxon>
        <taxon>Crustacea</taxon>
        <taxon>Multicrustacea</taxon>
        <taxon>Malacostraca</taxon>
        <taxon>Eumalacostraca</taxon>
        <taxon>Eucarida</taxon>
        <taxon>Decapoda</taxon>
        <taxon>Pleocyemata</taxon>
        <taxon>Brachyura</taxon>
        <taxon>Eubrachyura</taxon>
        <taxon>Portunoidea</taxon>
        <taxon>Portunidae</taxon>
        <taxon>Portuninae</taxon>
        <taxon>Portunus</taxon>
    </lineage>
</organism>